<gene>
    <name evidence="9" type="ORF">ACHAWU_007179</name>
</gene>
<evidence type="ECO:0000313" key="10">
    <source>
        <dbReference type="Proteomes" id="UP001530293"/>
    </source>
</evidence>
<dbReference type="InterPro" id="IPR037278">
    <property type="entry name" value="ARFGAP/RecO"/>
</dbReference>
<keyword evidence="7" id="KW-0472">Membrane</keyword>
<feature type="transmembrane region" description="Helical" evidence="7">
    <location>
        <begin position="194"/>
        <end position="213"/>
    </location>
</feature>
<organism evidence="9 10">
    <name type="scientific">Discostella pseudostelligera</name>
    <dbReference type="NCBI Taxonomy" id="259834"/>
    <lineage>
        <taxon>Eukaryota</taxon>
        <taxon>Sar</taxon>
        <taxon>Stramenopiles</taxon>
        <taxon>Ochrophyta</taxon>
        <taxon>Bacillariophyta</taxon>
        <taxon>Coscinodiscophyceae</taxon>
        <taxon>Thalassiosirophycidae</taxon>
        <taxon>Stephanodiscales</taxon>
        <taxon>Stephanodiscaceae</taxon>
        <taxon>Discostella</taxon>
    </lineage>
</organism>
<dbReference type="SMART" id="SM00105">
    <property type="entry name" value="ArfGap"/>
    <property type="match status" value="1"/>
</dbReference>
<evidence type="ECO:0000256" key="1">
    <source>
        <dbReference type="ARBA" id="ARBA00022468"/>
    </source>
</evidence>
<dbReference type="CDD" id="cd08830">
    <property type="entry name" value="ArfGap_ArfGap1"/>
    <property type="match status" value="1"/>
</dbReference>
<keyword evidence="4" id="KW-0862">Zinc</keyword>
<keyword evidence="1" id="KW-0343">GTPase activation</keyword>
<dbReference type="EMBL" id="JALLBG020000312">
    <property type="protein sequence ID" value="KAL3756228.1"/>
    <property type="molecule type" value="Genomic_DNA"/>
</dbReference>
<dbReference type="PANTHER" id="PTHR45686">
    <property type="entry name" value="ADP-RIBOSYLATION FACTOR GTPASE ACTIVATING PROTEIN 3, ISOFORM H-RELATED"/>
    <property type="match status" value="1"/>
</dbReference>
<reference evidence="9 10" key="1">
    <citation type="submission" date="2024-10" db="EMBL/GenBank/DDBJ databases">
        <title>Updated reference genomes for cyclostephanoid diatoms.</title>
        <authorList>
            <person name="Roberts W.R."/>
            <person name="Alverson A.J."/>
        </authorList>
    </citation>
    <scope>NUCLEOTIDE SEQUENCE [LARGE SCALE GENOMIC DNA]</scope>
    <source>
        <strain evidence="9 10">AJA232-27</strain>
    </source>
</reference>
<dbReference type="GO" id="GO:0008270">
    <property type="term" value="F:zinc ion binding"/>
    <property type="evidence" value="ECO:0007669"/>
    <property type="project" value="UniProtKB-KW"/>
</dbReference>
<dbReference type="InterPro" id="IPR001164">
    <property type="entry name" value="ArfGAP_dom"/>
</dbReference>
<feature type="transmembrane region" description="Helical" evidence="7">
    <location>
        <begin position="262"/>
        <end position="282"/>
    </location>
</feature>
<evidence type="ECO:0000256" key="4">
    <source>
        <dbReference type="ARBA" id="ARBA00022833"/>
    </source>
</evidence>
<evidence type="ECO:0000256" key="7">
    <source>
        <dbReference type="SAM" id="Phobius"/>
    </source>
</evidence>
<evidence type="ECO:0000256" key="5">
    <source>
        <dbReference type="PROSITE-ProRule" id="PRU00288"/>
    </source>
</evidence>
<dbReference type="Pfam" id="PF12695">
    <property type="entry name" value="Abhydrolase_5"/>
    <property type="match status" value="1"/>
</dbReference>
<name>A0ABD3LWU9_9STRA</name>
<accession>A0ABD3LWU9</accession>
<dbReference type="Proteomes" id="UP001530293">
    <property type="component" value="Unassembled WGS sequence"/>
</dbReference>
<evidence type="ECO:0000256" key="6">
    <source>
        <dbReference type="SAM" id="MobiDB-lite"/>
    </source>
</evidence>
<keyword evidence="10" id="KW-1185">Reference proteome</keyword>
<keyword evidence="2" id="KW-0479">Metal-binding</keyword>
<keyword evidence="7" id="KW-1133">Transmembrane helix</keyword>
<dbReference type="SUPFAM" id="SSF53474">
    <property type="entry name" value="alpha/beta-Hydrolases"/>
    <property type="match status" value="1"/>
</dbReference>
<dbReference type="Gene3D" id="3.40.50.1820">
    <property type="entry name" value="alpha/beta hydrolase"/>
    <property type="match status" value="1"/>
</dbReference>
<dbReference type="AlphaFoldDB" id="A0ABD3LWU9"/>
<dbReference type="InterPro" id="IPR029058">
    <property type="entry name" value="AB_hydrolase_fold"/>
</dbReference>
<protein>
    <recommendedName>
        <fullName evidence="8">Arf-GAP domain-containing protein</fullName>
    </recommendedName>
</protein>
<feature type="domain" description="Arf-GAP" evidence="8">
    <location>
        <begin position="14"/>
        <end position="145"/>
    </location>
</feature>
<dbReference type="GO" id="GO:0005096">
    <property type="term" value="F:GTPase activator activity"/>
    <property type="evidence" value="ECO:0007669"/>
    <property type="project" value="UniProtKB-KW"/>
</dbReference>
<dbReference type="InterPro" id="IPR038508">
    <property type="entry name" value="ArfGAP_dom_sf"/>
</dbReference>
<dbReference type="Gene3D" id="1.10.220.150">
    <property type="entry name" value="Arf GTPase activating protein"/>
    <property type="match status" value="1"/>
</dbReference>
<keyword evidence="3 5" id="KW-0863">Zinc-finger</keyword>
<dbReference type="SUPFAM" id="SSF57863">
    <property type="entry name" value="ArfGap/RecO-like zinc finger"/>
    <property type="match status" value="1"/>
</dbReference>
<dbReference type="InterPro" id="IPR029059">
    <property type="entry name" value="AB_hydrolase_5"/>
</dbReference>
<sequence>MTTSAASADIPLTTQQLLTLRSLPENNTCLECNNSNRPDWASVSYGILLCLDCAGLHRGLGTHLSFVRSLTLDSWSEEQYRRMISSGGNGKWREYWELHAGKDAAKDDKDKGGLAQQLRLKYESDVARAYREALTLKVASNSTSDDGPNPNTSTIQGAAAPVVPLPEDVPPTLQETIDYLSTVFLSMITSSQMAVKYLCAWGMIGFSSAYTVYARGRKAILNNNESGRVTSSLPNINPTVHGYMGATTTPQGHNIDMIKTNFLTLGILALFAGIPYVLFRIFTTKMAKTVLNNRQDAFKSAKNLLMERIACGRVQRMERCDVYYPSASEGCTERRAKCGLVFYPGALVDRAAYAPIATKLSEAGILVVIANLEPNRFIATFNNYNLKEEVMRTIAHSILLCENGAWTVDKWALGGHSLGGHIALAAVANELSSTITKIVMWGVRSYPQGPNYPCKSLKDNKNIQVLVVNGSNDAIINSTKFSGTDKFVDFEEKMPPRCHLPLTEAFKKKDAYTFMVTVEGGNHAGCAHYGPQKFPSEDGIRTITLEVQQDKFAKATADFLLGTDKRDFPRATKYSASATFRNYHQLRLHQNHVDYDASTALSEFPIALQ</sequence>
<dbReference type="PROSITE" id="PS50115">
    <property type="entry name" value="ARFGAP"/>
    <property type="match status" value="1"/>
</dbReference>
<proteinExistence type="predicted"/>
<feature type="region of interest" description="Disordered" evidence="6">
    <location>
        <begin position="139"/>
        <end position="159"/>
    </location>
</feature>
<dbReference type="PRINTS" id="PR00405">
    <property type="entry name" value="REVINTRACTNG"/>
</dbReference>
<dbReference type="Pfam" id="PF01412">
    <property type="entry name" value="ArfGap"/>
    <property type="match status" value="1"/>
</dbReference>
<evidence type="ECO:0000256" key="3">
    <source>
        <dbReference type="ARBA" id="ARBA00022771"/>
    </source>
</evidence>
<comment type="caution">
    <text evidence="9">The sequence shown here is derived from an EMBL/GenBank/DDBJ whole genome shotgun (WGS) entry which is preliminary data.</text>
</comment>
<feature type="compositionally biased region" description="Polar residues" evidence="6">
    <location>
        <begin position="139"/>
        <end position="156"/>
    </location>
</feature>
<dbReference type="PANTHER" id="PTHR45686:SF4">
    <property type="entry name" value="ADP-RIBOSYLATION FACTOR GTPASE ACTIVATING PROTEIN 3, ISOFORM H"/>
    <property type="match status" value="1"/>
</dbReference>
<evidence type="ECO:0000313" key="9">
    <source>
        <dbReference type="EMBL" id="KAL3756228.1"/>
    </source>
</evidence>
<keyword evidence="7" id="KW-0812">Transmembrane</keyword>
<evidence type="ECO:0000259" key="8">
    <source>
        <dbReference type="PROSITE" id="PS50115"/>
    </source>
</evidence>
<evidence type="ECO:0000256" key="2">
    <source>
        <dbReference type="ARBA" id="ARBA00022723"/>
    </source>
</evidence>